<evidence type="ECO:0000313" key="2">
    <source>
        <dbReference type="Proteomes" id="UP000193920"/>
    </source>
</evidence>
<keyword evidence="2" id="KW-1185">Reference proteome</keyword>
<organism evidence="1 2">
    <name type="scientific">Neocallimastix californiae</name>
    <dbReference type="NCBI Taxonomy" id="1754190"/>
    <lineage>
        <taxon>Eukaryota</taxon>
        <taxon>Fungi</taxon>
        <taxon>Fungi incertae sedis</taxon>
        <taxon>Chytridiomycota</taxon>
        <taxon>Chytridiomycota incertae sedis</taxon>
        <taxon>Neocallimastigomycetes</taxon>
        <taxon>Neocallimastigales</taxon>
        <taxon>Neocallimastigaceae</taxon>
        <taxon>Neocallimastix</taxon>
    </lineage>
</organism>
<accession>A0A1Y1ZUP6</accession>
<gene>
    <name evidence="1" type="ORF">LY90DRAFT_708617</name>
</gene>
<dbReference type="EMBL" id="MCOG01000354">
    <property type="protein sequence ID" value="ORY13983.1"/>
    <property type="molecule type" value="Genomic_DNA"/>
</dbReference>
<comment type="caution">
    <text evidence="1">The sequence shown here is derived from an EMBL/GenBank/DDBJ whole genome shotgun (WGS) entry which is preliminary data.</text>
</comment>
<dbReference type="AlphaFoldDB" id="A0A1Y1ZUP6"/>
<reference evidence="1 2" key="1">
    <citation type="submission" date="2016-08" db="EMBL/GenBank/DDBJ databases">
        <title>A Parts List for Fungal Cellulosomes Revealed by Comparative Genomics.</title>
        <authorList>
            <consortium name="DOE Joint Genome Institute"/>
            <person name="Haitjema C.H."/>
            <person name="Gilmore S.P."/>
            <person name="Henske J.K."/>
            <person name="Solomon K.V."/>
            <person name="De Groot R."/>
            <person name="Kuo A."/>
            <person name="Mondo S.J."/>
            <person name="Salamov A.A."/>
            <person name="Labutti K."/>
            <person name="Zhao Z."/>
            <person name="Chiniquy J."/>
            <person name="Barry K."/>
            <person name="Brewer H.M."/>
            <person name="Purvine S.O."/>
            <person name="Wright A.T."/>
            <person name="Boxma B."/>
            <person name="Van Alen T."/>
            <person name="Hackstein J.H."/>
            <person name="Baker S.E."/>
            <person name="Grigoriev I.V."/>
            <person name="O'Malley M.A."/>
        </authorList>
    </citation>
    <scope>NUCLEOTIDE SEQUENCE [LARGE SCALE GENOMIC DNA]</scope>
    <source>
        <strain evidence="1 2">G1</strain>
    </source>
</reference>
<protein>
    <recommendedName>
        <fullName evidence="3">Scaffoldin</fullName>
    </recommendedName>
</protein>
<dbReference type="Proteomes" id="UP000193920">
    <property type="component" value="Unassembled WGS sequence"/>
</dbReference>
<proteinExistence type="predicted"/>
<evidence type="ECO:0000313" key="1">
    <source>
        <dbReference type="EMBL" id="ORY13983.1"/>
    </source>
</evidence>
<evidence type="ECO:0008006" key="3">
    <source>
        <dbReference type="Google" id="ProtNLM"/>
    </source>
</evidence>
<name>A0A1Y1ZUP6_9FUNG</name>
<feature type="non-terminal residue" evidence="1">
    <location>
        <position position="547"/>
    </location>
</feature>
<sequence length="547" mass="58460">METTDKNIFTASDLSQTDGVTLFNCKAGLCKVSKGYILVDKKLYGNASGSWTEVSAESQVCKDASDAGKVKLNTGKTALELCVPGATANATPTAAAVGSDVFVFGSPFKVYIAGSSNTIIGMPDPENGYYYLDAAHKVSSTTATSLIPCRDKSCSDEIKVSDATPGLYANAADSKNIKCTASEDETPVITCALVGDAGYYLDINNTLLSCPSGNDCFAITDPDLGFYVNAGDETVNKYIRCTDVECRAIPAPTDACDSVEKSGKLTFDDSNVKFCFDNAKSDKVDGTYVVNYSSNSVFRSLVKSGQYGLLEITSTSKSFTLKSAEAHLCVTDATLKKSGDYSGSPCATGASEYICNADGVCNKGSEAPSRSTNEEEGMEQESSSASSLKVVCDVQLGSNCYSGRYYLVKKPEYELIEEEYEKGSLFFCASEGSACQEIHQVGYYVIDKETIFSCSKTAADIEVTCEKFSITESESPTCSEDTLGKILANGGKFYFCLTNSGNALELSMSNTGNYALSKNDEDLFSLDSKHYAIININENIITLNDKC</sequence>